<feature type="domain" description="HTH lysR-type" evidence="5">
    <location>
        <begin position="1"/>
        <end position="61"/>
    </location>
</feature>
<dbReference type="SUPFAM" id="SSF46785">
    <property type="entry name" value="Winged helix' DNA-binding domain"/>
    <property type="match status" value="1"/>
</dbReference>
<name>A0ABT0BL93_9SPHN</name>
<evidence type="ECO:0000256" key="4">
    <source>
        <dbReference type="ARBA" id="ARBA00023163"/>
    </source>
</evidence>
<keyword evidence="4" id="KW-0804">Transcription</keyword>
<evidence type="ECO:0000313" key="6">
    <source>
        <dbReference type="EMBL" id="MCJ2185822.1"/>
    </source>
</evidence>
<dbReference type="InterPro" id="IPR005119">
    <property type="entry name" value="LysR_subst-bd"/>
</dbReference>
<keyword evidence="7" id="KW-1185">Reference proteome</keyword>
<proteinExistence type="inferred from homology"/>
<evidence type="ECO:0000256" key="2">
    <source>
        <dbReference type="ARBA" id="ARBA00023015"/>
    </source>
</evidence>
<reference evidence="6 7" key="1">
    <citation type="submission" date="2022-04" db="EMBL/GenBank/DDBJ databases">
        <title>Identification of a novel bacterium isolated from mangrove sediments.</title>
        <authorList>
            <person name="Pan X."/>
        </authorList>
    </citation>
    <scope>NUCLEOTIDE SEQUENCE [LARGE SCALE GENOMIC DNA]</scope>
    <source>
        <strain evidence="6 7">B2638</strain>
    </source>
</reference>
<dbReference type="PROSITE" id="PS50931">
    <property type="entry name" value="HTH_LYSR"/>
    <property type="match status" value="1"/>
</dbReference>
<dbReference type="Pfam" id="PF03466">
    <property type="entry name" value="LysR_substrate"/>
    <property type="match status" value="1"/>
</dbReference>
<dbReference type="InterPro" id="IPR036388">
    <property type="entry name" value="WH-like_DNA-bd_sf"/>
</dbReference>
<evidence type="ECO:0000313" key="7">
    <source>
        <dbReference type="Proteomes" id="UP001202281"/>
    </source>
</evidence>
<keyword evidence="3" id="KW-0238">DNA-binding</keyword>
<dbReference type="SUPFAM" id="SSF53850">
    <property type="entry name" value="Periplasmic binding protein-like II"/>
    <property type="match status" value="1"/>
</dbReference>
<dbReference type="PANTHER" id="PTHR30537:SF3">
    <property type="entry name" value="TRANSCRIPTIONAL REGULATORY PROTEIN"/>
    <property type="match status" value="1"/>
</dbReference>
<dbReference type="Gene3D" id="3.40.190.290">
    <property type="match status" value="1"/>
</dbReference>
<dbReference type="PANTHER" id="PTHR30537">
    <property type="entry name" value="HTH-TYPE TRANSCRIPTIONAL REGULATOR"/>
    <property type="match status" value="1"/>
</dbReference>
<evidence type="ECO:0000256" key="1">
    <source>
        <dbReference type="ARBA" id="ARBA00009437"/>
    </source>
</evidence>
<comment type="caution">
    <text evidence="6">The sequence shown here is derived from an EMBL/GenBank/DDBJ whole genome shotgun (WGS) entry which is preliminary data.</text>
</comment>
<gene>
    <name evidence="6" type="ORF">MTR66_03220</name>
</gene>
<evidence type="ECO:0000256" key="3">
    <source>
        <dbReference type="ARBA" id="ARBA00023125"/>
    </source>
</evidence>
<comment type="similarity">
    <text evidence="1">Belongs to the LysR transcriptional regulatory family.</text>
</comment>
<dbReference type="InterPro" id="IPR058163">
    <property type="entry name" value="LysR-type_TF_proteobact-type"/>
</dbReference>
<dbReference type="Pfam" id="PF00126">
    <property type="entry name" value="HTH_1"/>
    <property type="match status" value="1"/>
</dbReference>
<protein>
    <submittedName>
        <fullName evidence="6">LysR family transcriptional regulator</fullName>
    </submittedName>
</protein>
<organism evidence="6 7">
    <name type="scientific">Novosphingobium beihaiensis</name>
    <dbReference type="NCBI Taxonomy" id="2930389"/>
    <lineage>
        <taxon>Bacteria</taxon>
        <taxon>Pseudomonadati</taxon>
        <taxon>Pseudomonadota</taxon>
        <taxon>Alphaproteobacteria</taxon>
        <taxon>Sphingomonadales</taxon>
        <taxon>Sphingomonadaceae</taxon>
        <taxon>Novosphingobium</taxon>
    </lineage>
</organism>
<dbReference type="Gene3D" id="1.10.10.10">
    <property type="entry name" value="Winged helix-like DNA-binding domain superfamily/Winged helix DNA-binding domain"/>
    <property type="match status" value="1"/>
</dbReference>
<accession>A0ABT0BL93</accession>
<dbReference type="RefSeq" id="WP_243917843.1">
    <property type="nucleotide sequence ID" value="NZ_JALHLG010000003.1"/>
</dbReference>
<evidence type="ECO:0000259" key="5">
    <source>
        <dbReference type="PROSITE" id="PS50931"/>
    </source>
</evidence>
<keyword evidence="2" id="KW-0805">Transcription regulation</keyword>
<dbReference type="Proteomes" id="UP001202281">
    <property type="component" value="Unassembled WGS sequence"/>
</dbReference>
<dbReference type="EMBL" id="JALHLG010000003">
    <property type="protein sequence ID" value="MCJ2185822.1"/>
    <property type="molecule type" value="Genomic_DNA"/>
</dbReference>
<dbReference type="InterPro" id="IPR000847">
    <property type="entry name" value="LysR_HTH_N"/>
</dbReference>
<dbReference type="InterPro" id="IPR036390">
    <property type="entry name" value="WH_DNA-bd_sf"/>
</dbReference>
<sequence length="297" mass="32752">MPIANWDDLRLFLAVAREGRMASAARALGLDQSTVARRMDALEGRLGTRLLDRSTTGVRLTAAGQELAQHAEHMEELTHAAERRLEAANEELNGVVRLVAPEAFGSCLVAPAAAELEARHPGLRLDLVLQSHQADLTRREADMAVTLAAPDRGRFHARRLTDYRIGLYASSSYLEQHDPICRVEDLSRHPFVGYIDDLISMPELRYLDQVVSNARTPFRSSSLAAQKAAVSAGLGLGLLHSFTAQSDPALVPVLPGEVSVRRSYWLVVHSDLRSQARIKVVTSFLYDLMERNKSALL</sequence>